<dbReference type="EMBL" id="ON392159">
    <property type="protein sequence ID" value="URC17700.1"/>
    <property type="molecule type" value="Genomic_DNA"/>
</dbReference>
<organism evidence="1 2">
    <name type="scientific">Gordonia phage Tardus</name>
    <dbReference type="NCBI Taxonomy" id="2939734"/>
    <lineage>
        <taxon>Viruses</taxon>
        <taxon>Duplodnaviria</taxon>
        <taxon>Heunggongvirae</taxon>
        <taxon>Uroviricota</taxon>
        <taxon>Caudoviricetes</taxon>
        <taxon>Stackebrandtviridae</taxon>
        <taxon>Schenleyvirinae</taxon>
        <taxon>Zitchvirus</taxon>
        <taxon>Zitchvirus tardus</taxon>
    </lineage>
</organism>
<accession>A0A9E7E4T0</accession>
<protein>
    <submittedName>
        <fullName evidence="1">DnaQ-like DNA polymerase III subunit</fullName>
    </submittedName>
</protein>
<gene>
    <name evidence="1" type="primary">85</name>
    <name evidence="1" type="ORF">SEA_TARDUS_85</name>
</gene>
<evidence type="ECO:0000313" key="2">
    <source>
        <dbReference type="Proteomes" id="UP001056780"/>
    </source>
</evidence>
<sequence length="195" mass="21507">MTAPRCPAEDIGDRLIGGPVGGGRYKMRLRVLCELDDEHDGQHQSTFPDGTVWQWGDTPPTIRAGGVDDDGLDNVTGTQLCRGCGHTRREHYRGRLSCVHERPGSGGFDCPCGEYVEPVVLEQPAPELVPAEIACAWCDVIYPDSPHEPDCPAYGDLTRLENAITDVIRAHAFVPLHDRYAIARHLIAEGWRPRT</sequence>
<evidence type="ECO:0000313" key="1">
    <source>
        <dbReference type="EMBL" id="URC17700.1"/>
    </source>
</evidence>
<name>A0A9E7E4T0_9CAUD</name>
<keyword evidence="2" id="KW-1185">Reference proteome</keyword>
<reference evidence="1" key="1">
    <citation type="submission" date="2022-04" db="EMBL/GenBank/DDBJ databases">
        <authorList>
            <person name="Abdalla N.M."/>
            <person name="Alvarado-Fernandez V.M."/>
            <person name="Barnhill K."/>
            <person name="Biggs A."/>
            <person name="Bland J."/>
            <person name="Coleman C."/>
            <person name="Fakhre D."/>
            <person name="Finocchiaro A."/>
            <person name="Haymond A.J."/>
            <person name="Helton K.M."/>
            <person name="Horne M.E."/>
            <person name="Franco V."/>
            <person name="Iqbal M."/>
            <person name="Kanchibhatta A."/>
            <person name="Knight J."/>
            <person name="Merkher A."/>
            <person name="Nguyen K.P."/>
            <person name="Otero L."/>
            <person name="Patel J."/>
            <person name="Patel S."/>
            <person name="Rainey E."/>
            <person name="Rayala P."/>
            <person name="Ruiz-Houston K.M."/>
            <person name="Sciacchitano A.R."/>
            <person name="Satardekar A."/>
            <person name="Shaikh S.M."/>
            <person name="Stewart E."/>
            <person name="Terron-Osorio A.E."/>
            <person name="Turrell T.C."/>
            <person name="Weitz R.C."/>
            <person name="Pollenz R.S."/>
            <person name="Garlena R.A."/>
            <person name="Russell D.A."/>
            <person name="Jacobs-Sera D."/>
            <person name="Hatfull G.F."/>
        </authorList>
    </citation>
    <scope>NUCLEOTIDE SEQUENCE</scope>
</reference>
<dbReference type="Proteomes" id="UP001056780">
    <property type="component" value="Segment"/>
</dbReference>
<proteinExistence type="predicted"/>